<keyword evidence="3" id="KW-1185">Reference proteome</keyword>
<comment type="caution">
    <text evidence="2">The sequence shown here is derived from an EMBL/GenBank/DDBJ whole genome shotgun (WGS) entry which is preliminary data.</text>
</comment>
<organism evidence="2 3">
    <name type="scientific">Fasciola hepatica</name>
    <name type="common">Liver fluke</name>
    <dbReference type="NCBI Taxonomy" id="6192"/>
    <lineage>
        <taxon>Eukaryota</taxon>
        <taxon>Metazoa</taxon>
        <taxon>Spiralia</taxon>
        <taxon>Lophotrochozoa</taxon>
        <taxon>Platyhelminthes</taxon>
        <taxon>Trematoda</taxon>
        <taxon>Digenea</taxon>
        <taxon>Plagiorchiida</taxon>
        <taxon>Echinostomata</taxon>
        <taxon>Echinostomatoidea</taxon>
        <taxon>Fasciolidae</taxon>
        <taxon>Fasciola</taxon>
    </lineage>
</organism>
<proteinExistence type="predicted"/>
<keyword evidence="1" id="KW-1133">Transmembrane helix</keyword>
<evidence type="ECO:0000256" key="1">
    <source>
        <dbReference type="SAM" id="Phobius"/>
    </source>
</evidence>
<protein>
    <submittedName>
        <fullName evidence="2">Uncharacterized protein</fullName>
    </submittedName>
</protein>
<keyword evidence="1" id="KW-0472">Membrane</keyword>
<dbReference type="AlphaFoldDB" id="A0A4E0RHQ9"/>
<evidence type="ECO:0000313" key="2">
    <source>
        <dbReference type="EMBL" id="THD26805.1"/>
    </source>
</evidence>
<feature type="transmembrane region" description="Helical" evidence="1">
    <location>
        <begin position="6"/>
        <end position="26"/>
    </location>
</feature>
<keyword evidence="1" id="KW-0812">Transmembrane</keyword>
<reference evidence="2" key="1">
    <citation type="submission" date="2019-03" db="EMBL/GenBank/DDBJ databases">
        <title>Improved annotation for the trematode Fasciola hepatica.</title>
        <authorList>
            <person name="Choi Y.-J."/>
            <person name="Martin J."/>
            <person name="Mitreva M."/>
        </authorList>
    </citation>
    <scope>NUCLEOTIDE SEQUENCE [LARGE SCALE GENOMIC DNA]</scope>
</reference>
<sequence>MCHHGNNFFLSVLVISVGMMVTICDVNQTVFQRDSLGNLIDTKVGKIFTSAPISQEKILETLNDLNKTTKENEANLTRLIGIIEKLPK</sequence>
<evidence type="ECO:0000313" key="3">
    <source>
        <dbReference type="Proteomes" id="UP000230066"/>
    </source>
</evidence>
<accession>A0A4E0RHQ9</accession>
<dbReference type="EMBL" id="JXXN02000623">
    <property type="protein sequence ID" value="THD26805.1"/>
    <property type="molecule type" value="Genomic_DNA"/>
</dbReference>
<gene>
    <name evidence="2" type="ORF">D915_002426</name>
</gene>
<dbReference type="Proteomes" id="UP000230066">
    <property type="component" value="Unassembled WGS sequence"/>
</dbReference>
<name>A0A4E0RHQ9_FASHE</name>